<dbReference type="SMART" id="SM00906">
    <property type="entry name" value="Fungal_trans"/>
    <property type="match status" value="1"/>
</dbReference>
<evidence type="ECO:0000256" key="2">
    <source>
        <dbReference type="ARBA" id="ARBA00023015"/>
    </source>
</evidence>
<dbReference type="GO" id="GO:0006351">
    <property type="term" value="P:DNA-templated transcription"/>
    <property type="evidence" value="ECO:0007669"/>
    <property type="project" value="InterPro"/>
</dbReference>
<dbReference type="Proteomes" id="UP000266188">
    <property type="component" value="Unassembled WGS sequence"/>
</dbReference>
<proteinExistence type="predicted"/>
<dbReference type="GO" id="GO:0003677">
    <property type="term" value="F:DNA binding"/>
    <property type="evidence" value="ECO:0007669"/>
    <property type="project" value="InterPro"/>
</dbReference>
<evidence type="ECO:0000313" key="7">
    <source>
        <dbReference type="Proteomes" id="UP000266188"/>
    </source>
</evidence>
<dbReference type="STRING" id="2070753.A0A3A2Z967"/>
<dbReference type="CDD" id="cd12148">
    <property type="entry name" value="fungal_TF_MHR"/>
    <property type="match status" value="1"/>
</dbReference>
<evidence type="ECO:0000256" key="1">
    <source>
        <dbReference type="ARBA" id="ARBA00004123"/>
    </source>
</evidence>
<organism evidence="6 7">
    <name type="scientific">Aspergillus sclerotialis</name>
    <dbReference type="NCBI Taxonomy" id="2070753"/>
    <lineage>
        <taxon>Eukaryota</taxon>
        <taxon>Fungi</taxon>
        <taxon>Dikarya</taxon>
        <taxon>Ascomycota</taxon>
        <taxon>Pezizomycotina</taxon>
        <taxon>Eurotiomycetes</taxon>
        <taxon>Eurotiomycetidae</taxon>
        <taxon>Eurotiales</taxon>
        <taxon>Aspergillaceae</taxon>
        <taxon>Aspergillus</taxon>
        <taxon>Aspergillus subgen. Polypaecilum</taxon>
    </lineage>
</organism>
<feature type="domain" description="Xylanolytic transcriptional activator regulatory" evidence="5">
    <location>
        <begin position="160"/>
        <end position="234"/>
    </location>
</feature>
<keyword evidence="7" id="KW-1185">Reference proteome</keyword>
<keyword evidence="4" id="KW-0539">Nucleus</keyword>
<gene>
    <name evidence="6" type="ORF">PHISCL_08887</name>
</gene>
<dbReference type="AlphaFoldDB" id="A0A3A2Z967"/>
<evidence type="ECO:0000259" key="5">
    <source>
        <dbReference type="SMART" id="SM00906"/>
    </source>
</evidence>
<keyword evidence="2" id="KW-0805">Transcription regulation</keyword>
<dbReference type="InterPro" id="IPR007219">
    <property type="entry name" value="XnlR_reg_dom"/>
</dbReference>
<dbReference type="EMBL" id="MVGC01000495">
    <property type="protein sequence ID" value="RJE18773.1"/>
    <property type="molecule type" value="Genomic_DNA"/>
</dbReference>
<comment type="caution">
    <text evidence="6">The sequence shown here is derived from an EMBL/GenBank/DDBJ whole genome shotgun (WGS) entry which is preliminary data.</text>
</comment>
<protein>
    <recommendedName>
        <fullName evidence="5">Xylanolytic transcriptional activator regulatory domain-containing protein</fullName>
    </recommendedName>
</protein>
<evidence type="ECO:0000256" key="4">
    <source>
        <dbReference type="ARBA" id="ARBA00023242"/>
    </source>
</evidence>
<evidence type="ECO:0000256" key="3">
    <source>
        <dbReference type="ARBA" id="ARBA00023163"/>
    </source>
</evidence>
<dbReference type="PANTHER" id="PTHR31001:SF85">
    <property type="entry name" value="ZN(II)2CYS6 TRANSCRIPTION FACTOR (EUROFUNG)"/>
    <property type="match status" value="1"/>
</dbReference>
<evidence type="ECO:0000313" key="6">
    <source>
        <dbReference type="EMBL" id="RJE18773.1"/>
    </source>
</evidence>
<reference evidence="7" key="1">
    <citation type="submission" date="2017-02" db="EMBL/GenBank/DDBJ databases">
        <authorList>
            <person name="Tafer H."/>
            <person name="Lopandic K."/>
        </authorList>
    </citation>
    <scope>NUCLEOTIDE SEQUENCE [LARGE SCALE GENOMIC DNA]</scope>
    <source>
        <strain evidence="7">CBS 366.77</strain>
    </source>
</reference>
<dbReference type="InterPro" id="IPR050613">
    <property type="entry name" value="Sec_Metabolite_Reg"/>
</dbReference>
<dbReference type="PANTHER" id="PTHR31001">
    <property type="entry name" value="UNCHARACTERIZED TRANSCRIPTIONAL REGULATORY PROTEIN"/>
    <property type="match status" value="1"/>
</dbReference>
<dbReference type="GO" id="GO:0008270">
    <property type="term" value="F:zinc ion binding"/>
    <property type="evidence" value="ECO:0007669"/>
    <property type="project" value="InterPro"/>
</dbReference>
<accession>A0A3A2Z967</accession>
<name>A0A3A2Z967_9EURO</name>
<sequence>MTDNGDDKISPVTENWSPGGRILGFGHPRFVSLRTVHPPVPQIFQLWQIFLINVNPIVMCFHAPSIQQMISEAVSDLGNLAHSTEALLFSIYLSSVASVSDDVCQRVLGETRSDLVLRFSEAAEQALVNAEFLRSTNIHALQALTLYLLATRRLYDPHTLWLLTGIPNRIGRAMGLHREDSLRSFSAFEREIRRRLWWQIVIMDTRSAQLSGVAVDPSFNLSWDTKRPLNLSDSDLCPSMEVLPAESEGPTEMLFCEIRFEIGECIRQLTVMETGEMGPSNVMPLAEEGRAIDTLETRLEARYLRKCDSSIPFHLLAMYLGRSSVCQMRLAIFHPQRYPDKGATLAPDEKDRLFSLGLQILEFDNLTYSNTRLRPYLWHVAMSFPFEAFILVLTELVTRVQGDSVDRAWAKVSQVYEDHPELITASKTNTLFFALGGLTIRAWKERAAAVQKHSSLYLPIEPPFIIKLRVLRDDSPGQEALYTNASEPAVPQVAGHLAAGEMDHVMSRTPLATDMTQIDWEYWQNLIGEQGDFFQ</sequence>
<dbReference type="GO" id="GO:0005634">
    <property type="term" value="C:nucleus"/>
    <property type="evidence" value="ECO:0007669"/>
    <property type="project" value="UniProtKB-SubCell"/>
</dbReference>
<dbReference type="Pfam" id="PF04082">
    <property type="entry name" value="Fungal_trans"/>
    <property type="match status" value="1"/>
</dbReference>
<keyword evidence="3" id="KW-0804">Transcription</keyword>
<comment type="subcellular location">
    <subcellularLocation>
        <location evidence="1">Nucleus</location>
    </subcellularLocation>
</comment>
<dbReference type="OrthoDB" id="2269373at2759"/>